<dbReference type="HOGENOM" id="CLU_018702_2_1_10"/>
<evidence type="ECO:0000313" key="6">
    <source>
        <dbReference type="Proteomes" id="UP000004477"/>
    </source>
</evidence>
<sequence length="241" mass="28011">MADLFDNDSSFQKAKKSKEKVISGYTIYAPQQKARTVVNNLPEFYPELPEEKFDIIYCDPPWDYGGKMQFDKSSIKSENKDWKRDIFISAANFKYPTVKTKDLMKIPIQNICAEDCLLFMWVTNPHLAQGIQLGQAWGFEYKTVGFVWDKCNHNPGQYTLSNCELCLIFKKGRIPKPRGARNVQQLVRVPRTEHSVKPIEVLKNIEKMFPTQKKIELFARHKPLGWTVWGLDVRPVYKDEG</sequence>
<keyword evidence="6" id="KW-1185">Reference proteome</keyword>
<name>D1PHX3_9BACT</name>
<dbReference type="GO" id="GO:0008168">
    <property type="term" value="F:methyltransferase activity"/>
    <property type="evidence" value="ECO:0007669"/>
    <property type="project" value="UniProtKB-KW"/>
</dbReference>
<keyword evidence="1" id="KW-0489">Methyltransferase</keyword>
<dbReference type="PROSITE" id="PS00092">
    <property type="entry name" value="N6_MTASE"/>
    <property type="match status" value="1"/>
</dbReference>
<dbReference type="PANTHER" id="PTHR12829:SF7">
    <property type="entry name" value="N6-ADENOSINE-METHYLTRANSFERASE CATALYTIC SUBUNIT"/>
    <property type="match status" value="1"/>
</dbReference>
<dbReference type="AlphaFoldDB" id="D1PHX3"/>
<accession>D1PHX3</accession>
<dbReference type="GeneID" id="69848455"/>
<dbReference type="GO" id="GO:0032259">
    <property type="term" value="P:methylation"/>
    <property type="evidence" value="ECO:0007669"/>
    <property type="project" value="UniProtKB-KW"/>
</dbReference>
<evidence type="ECO:0000313" key="5">
    <source>
        <dbReference type="EMBL" id="EFB33699.1"/>
    </source>
</evidence>
<dbReference type="PROSITE" id="PS51143">
    <property type="entry name" value="MT_A70"/>
    <property type="match status" value="1"/>
</dbReference>
<evidence type="ECO:0000256" key="1">
    <source>
        <dbReference type="ARBA" id="ARBA00022603"/>
    </source>
</evidence>
<dbReference type="InterPro" id="IPR007757">
    <property type="entry name" value="MT-A70-like"/>
</dbReference>
<dbReference type="REBASE" id="251435">
    <property type="entry name" value="M.PcoORF6850P"/>
</dbReference>
<dbReference type="SUPFAM" id="SSF53335">
    <property type="entry name" value="S-adenosyl-L-methionine-dependent methyltransferases"/>
    <property type="match status" value="1"/>
</dbReference>
<dbReference type="STRING" id="537011.PREVCOP_06850"/>
<dbReference type="PANTHER" id="PTHR12829">
    <property type="entry name" value="N6-ADENOSINE-METHYLTRANSFERASE"/>
    <property type="match status" value="1"/>
</dbReference>
<keyword evidence="3" id="KW-0949">S-adenosyl-L-methionine</keyword>
<dbReference type="GO" id="GO:0003676">
    <property type="term" value="F:nucleic acid binding"/>
    <property type="evidence" value="ECO:0007669"/>
    <property type="project" value="InterPro"/>
</dbReference>
<evidence type="ECO:0000256" key="3">
    <source>
        <dbReference type="ARBA" id="ARBA00022691"/>
    </source>
</evidence>
<evidence type="ECO:0000256" key="2">
    <source>
        <dbReference type="ARBA" id="ARBA00022679"/>
    </source>
</evidence>
<dbReference type="InterPro" id="IPR029063">
    <property type="entry name" value="SAM-dependent_MTases_sf"/>
</dbReference>
<organism evidence="5 6">
    <name type="scientific">Segatella copri DSM 18205</name>
    <dbReference type="NCBI Taxonomy" id="537011"/>
    <lineage>
        <taxon>Bacteria</taxon>
        <taxon>Pseudomonadati</taxon>
        <taxon>Bacteroidota</taxon>
        <taxon>Bacteroidia</taxon>
        <taxon>Bacteroidales</taxon>
        <taxon>Prevotellaceae</taxon>
        <taxon>Segatella</taxon>
    </lineage>
</organism>
<evidence type="ECO:0000256" key="4">
    <source>
        <dbReference type="PROSITE-ProRule" id="PRU00489"/>
    </source>
</evidence>
<keyword evidence="2" id="KW-0808">Transferase</keyword>
<reference evidence="5" key="1">
    <citation type="submission" date="2009-11" db="EMBL/GenBank/DDBJ databases">
        <authorList>
            <person name="Weinstock G."/>
            <person name="Sodergren E."/>
            <person name="Clifton S."/>
            <person name="Fulton L."/>
            <person name="Fulton B."/>
            <person name="Courtney L."/>
            <person name="Fronick C."/>
            <person name="Harrison M."/>
            <person name="Strong C."/>
            <person name="Farmer C."/>
            <person name="Delahaunty K."/>
            <person name="Markovic C."/>
            <person name="Hall O."/>
            <person name="Minx P."/>
            <person name="Tomlinson C."/>
            <person name="Mitreva M."/>
            <person name="Nelson J."/>
            <person name="Hou S."/>
            <person name="Wollam A."/>
            <person name="Pepin K.H."/>
            <person name="Johnson M."/>
            <person name="Bhonagiri V."/>
            <person name="Nash W.E."/>
            <person name="Warren W."/>
            <person name="Chinwalla A."/>
            <person name="Mardis E.R."/>
            <person name="Wilson R.K."/>
        </authorList>
    </citation>
    <scope>NUCLEOTIDE SEQUENCE [LARGE SCALE GENOMIC DNA]</scope>
    <source>
        <strain evidence="5">DSM 18205</strain>
    </source>
</reference>
<comment type="similarity">
    <text evidence="4">Belongs to the MT-A70-like family.</text>
</comment>
<gene>
    <name evidence="5" type="ORF">PREVCOP_06850</name>
</gene>
<proteinExistence type="inferred from homology"/>
<dbReference type="Gene3D" id="3.40.50.150">
    <property type="entry name" value="Vaccinia Virus protein VP39"/>
    <property type="match status" value="1"/>
</dbReference>
<dbReference type="Pfam" id="PF05063">
    <property type="entry name" value="MT-A70"/>
    <property type="match status" value="1"/>
</dbReference>
<dbReference type="PaxDb" id="537011-PREVCOP_06850"/>
<dbReference type="RefSeq" id="WP_006849508.1">
    <property type="nucleotide sequence ID" value="NZ_CP085932.1"/>
</dbReference>
<dbReference type="Proteomes" id="UP000004477">
    <property type="component" value="Unassembled WGS sequence"/>
</dbReference>
<dbReference type="OrthoDB" id="9800596at2"/>
<comment type="caution">
    <text evidence="5">The sequence shown here is derived from an EMBL/GenBank/DDBJ whole genome shotgun (WGS) entry which is preliminary data.</text>
</comment>
<dbReference type="EMBL" id="ACBX02000063">
    <property type="protein sequence ID" value="EFB33699.1"/>
    <property type="molecule type" value="Genomic_DNA"/>
</dbReference>
<protein>
    <submittedName>
        <fullName evidence="5">MT-A70</fullName>
    </submittedName>
</protein>
<dbReference type="InterPro" id="IPR002052">
    <property type="entry name" value="DNA_methylase_N6_adenine_CS"/>
</dbReference>